<feature type="transmembrane region" description="Helical" evidence="1">
    <location>
        <begin position="81"/>
        <end position="102"/>
    </location>
</feature>
<dbReference type="Pfam" id="PF20152">
    <property type="entry name" value="DUF6534"/>
    <property type="match status" value="1"/>
</dbReference>
<gene>
    <name evidence="3" type="ORF">FOMPIDRAFT_1139731</name>
</gene>
<sequence>MWRHPRFSALIYTGLSNAVVGDVLIAASLSLILRNHLKDIPRSRTSNIVRMLMAYSIETGVLTSVCTLACLIMYAALSHNYAYIAMYLLLSKFSLNALLATLNARRGLREVSIAPMQQPTIPVILGTATTDSVEGTQVSSYVSAVSIIGANRPKIGDPENVPGS</sequence>
<name>S8EKY5_FOMSC</name>
<dbReference type="InParanoid" id="S8EKY5"/>
<evidence type="ECO:0000313" key="3">
    <source>
        <dbReference type="EMBL" id="EPT04858.1"/>
    </source>
</evidence>
<dbReference type="STRING" id="743788.S8EKY5"/>
<evidence type="ECO:0000313" key="4">
    <source>
        <dbReference type="Proteomes" id="UP000015241"/>
    </source>
</evidence>
<evidence type="ECO:0000259" key="2">
    <source>
        <dbReference type="Pfam" id="PF20152"/>
    </source>
</evidence>
<dbReference type="EMBL" id="KE504125">
    <property type="protein sequence ID" value="EPT04858.1"/>
    <property type="molecule type" value="Genomic_DNA"/>
</dbReference>
<organism evidence="3 4">
    <name type="scientific">Fomitopsis schrenkii</name>
    <name type="common">Brown rot fungus</name>
    <dbReference type="NCBI Taxonomy" id="2126942"/>
    <lineage>
        <taxon>Eukaryota</taxon>
        <taxon>Fungi</taxon>
        <taxon>Dikarya</taxon>
        <taxon>Basidiomycota</taxon>
        <taxon>Agaricomycotina</taxon>
        <taxon>Agaricomycetes</taxon>
        <taxon>Polyporales</taxon>
        <taxon>Fomitopsis</taxon>
    </lineage>
</organism>
<keyword evidence="4" id="KW-1185">Reference proteome</keyword>
<protein>
    <recommendedName>
        <fullName evidence="2">DUF6534 domain-containing protein</fullName>
    </recommendedName>
</protein>
<proteinExistence type="predicted"/>
<feature type="transmembrane region" description="Helical" evidence="1">
    <location>
        <begin position="54"/>
        <end position="75"/>
    </location>
</feature>
<evidence type="ECO:0000256" key="1">
    <source>
        <dbReference type="SAM" id="Phobius"/>
    </source>
</evidence>
<keyword evidence="1" id="KW-0812">Transmembrane</keyword>
<reference evidence="3 4" key="1">
    <citation type="journal article" date="2012" name="Science">
        <title>The Paleozoic origin of enzymatic lignin decomposition reconstructed from 31 fungal genomes.</title>
        <authorList>
            <person name="Floudas D."/>
            <person name="Binder M."/>
            <person name="Riley R."/>
            <person name="Barry K."/>
            <person name="Blanchette R.A."/>
            <person name="Henrissat B."/>
            <person name="Martinez A.T."/>
            <person name="Otillar R."/>
            <person name="Spatafora J.W."/>
            <person name="Yadav J.S."/>
            <person name="Aerts A."/>
            <person name="Benoit I."/>
            <person name="Boyd A."/>
            <person name="Carlson A."/>
            <person name="Copeland A."/>
            <person name="Coutinho P.M."/>
            <person name="de Vries R.P."/>
            <person name="Ferreira P."/>
            <person name="Findley K."/>
            <person name="Foster B."/>
            <person name="Gaskell J."/>
            <person name="Glotzer D."/>
            <person name="Gorecki P."/>
            <person name="Heitman J."/>
            <person name="Hesse C."/>
            <person name="Hori C."/>
            <person name="Igarashi K."/>
            <person name="Jurgens J.A."/>
            <person name="Kallen N."/>
            <person name="Kersten P."/>
            <person name="Kohler A."/>
            <person name="Kuees U."/>
            <person name="Kumar T.K.A."/>
            <person name="Kuo A."/>
            <person name="LaButti K."/>
            <person name="Larrondo L.F."/>
            <person name="Lindquist E."/>
            <person name="Ling A."/>
            <person name="Lombard V."/>
            <person name="Lucas S."/>
            <person name="Lundell T."/>
            <person name="Martin R."/>
            <person name="McLaughlin D.J."/>
            <person name="Morgenstern I."/>
            <person name="Morin E."/>
            <person name="Murat C."/>
            <person name="Nagy L.G."/>
            <person name="Nolan M."/>
            <person name="Ohm R.A."/>
            <person name="Patyshakuliyeva A."/>
            <person name="Rokas A."/>
            <person name="Ruiz-Duenas F.J."/>
            <person name="Sabat G."/>
            <person name="Salamov A."/>
            <person name="Samejima M."/>
            <person name="Schmutz J."/>
            <person name="Slot J.C."/>
            <person name="St John F."/>
            <person name="Stenlid J."/>
            <person name="Sun H."/>
            <person name="Sun S."/>
            <person name="Syed K."/>
            <person name="Tsang A."/>
            <person name="Wiebenga A."/>
            <person name="Young D."/>
            <person name="Pisabarro A."/>
            <person name="Eastwood D.C."/>
            <person name="Martin F."/>
            <person name="Cullen D."/>
            <person name="Grigoriev I.V."/>
            <person name="Hibbett D.S."/>
        </authorList>
    </citation>
    <scope>NUCLEOTIDE SEQUENCE</scope>
    <source>
        <strain evidence="4">FP-58527</strain>
    </source>
</reference>
<keyword evidence="1" id="KW-1133">Transmembrane helix</keyword>
<feature type="domain" description="DUF6534" evidence="2">
    <location>
        <begin position="18"/>
        <end position="106"/>
    </location>
</feature>
<keyword evidence="1" id="KW-0472">Membrane</keyword>
<dbReference type="InterPro" id="IPR045339">
    <property type="entry name" value="DUF6534"/>
</dbReference>
<dbReference type="OrthoDB" id="2802159at2759"/>
<accession>S8EKY5</accession>
<dbReference type="HOGENOM" id="CLU_137482_0_0_1"/>
<feature type="transmembrane region" description="Helical" evidence="1">
    <location>
        <begin position="12"/>
        <end position="33"/>
    </location>
</feature>
<dbReference type="AlphaFoldDB" id="S8EKY5"/>
<dbReference type="Proteomes" id="UP000015241">
    <property type="component" value="Unassembled WGS sequence"/>
</dbReference>